<evidence type="ECO:0000313" key="4">
    <source>
        <dbReference type="Proteomes" id="UP000011087"/>
    </source>
</evidence>
<reference evidence="2 4" key="1">
    <citation type="journal article" date="2012" name="Nature">
        <title>Algal genomes reveal evolutionary mosaicism and the fate of nucleomorphs.</title>
        <authorList>
            <consortium name="DOE Joint Genome Institute"/>
            <person name="Curtis B.A."/>
            <person name="Tanifuji G."/>
            <person name="Burki F."/>
            <person name="Gruber A."/>
            <person name="Irimia M."/>
            <person name="Maruyama S."/>
            <person name="Arias M.C."/>
            <person name="Ball S.G."/>
            <person name="Gile G.H."/>
            <person name="Hirakawa Y."/>
            <person name="Hopkins J.F."/>
            <person name="Kuo A."/>
            <person name="Rensing S.A."/>
            <person name="Schmutz J."/>
            <person name="Symeonidi A."/>
            <person name="Elias M."/>
            <person name="Eveleigh R.J."/>
            <person name="Herman E.K."/>
            <person name="Klute M.J."/>
            <person name="Nakayama T."/>
            <person name="Obornik M."/>
            <person name="Reyes-Prieto A."/>
            <person name="Armbrust E.V."/>
            <person name="Aves S.J."/>
            <person name="Beiko R.G."/>
            <person name="Coutinho P."/>
            <person name="Dacks J.B."/>
            <person name="Durnford D.G."/>
            <person name="Fast N.M."/>
            <person name="Green B.R."/>
            <person name="Grisdale C.J."/>
            <person name="Hempel F."/>
            <person name="Henrissat B."/>
            <person name="Hoppner M.P."/>
            <person name="Ishida K."/>
            <person name="Kim E."/>
            <person name="Koreny L."/>
            <person name="Kroth P.G."/>
            <person name="Liu Y."/>
            <person name="Malik S.B."/>
            <person name="Maier U.G."/>
            <person name="McRose D."/>
            <person name="Mock T."/>
            <person name="Neilson J.A."/>
            <person name="Onodera N.T."/>
            <person name="Poole A.M."/>
            <person name="Pritham E.J."/>
            <person name="Richards T.A."/>
            <person name="Rocap G."/>
            <person name="Roy S.W."/>
            <person name="Sarai C."/>
            <person name="Schaack S."/>
            <person name="Shirato S."/>
            <person name="Slamovits C.H."/>
            <person name="Spencer D.F."/>
            <person name="Suzuki S."/>
            <person name="Worden A.Z."/>
            <person name="Zauner S."/>
            <person name="Barry K."/>
            <person name="Bell C."/>
            <person name="Bharti A.K."/>
            <person name="Crow J.A."/>
            <person name="Grimwood J."/>
            <person name="Kramer R."/>
            <person name="Lindquist E."/>
            <person name="Lucas S."/>
            <person name="Salamov A."/>
            <person name="McFadden G.I."/>
            <person name="Lane C.E."/>
            <person name="Keeling P.J."/>
            <person name="Gray M.W."/>
            <person name="Grigoriev I.V."/>
            <person name="Archibald J.M."/>
        </authorList>
    </citation>
    <scope>NUCLEOTIDE SEQUENCE</scope>
    <source>
        <strain evidence="2 4">CCMP2712</strain>
    </source>
</reference>
<sequence>MRVVVVNNRGNRRGQQRVPQPTVRVHPPLGLELTQRQRMQQQVQQQRQRVQQVKP</sequence>
<dbReference type="PaxDb" id="55529-EKX48238"/>
<accession>L1JI84</accession>
<evidence type="ECO:0000256" key="1">
    <source>
        <dbReference type="SAM" id="MobiDB-lite"/>
    </source>
</evidence>
<dbReference type="AlphaFoldDB" id="L1JI84"/>
<protein>
    <submittedName>
        <fullName evidence="2 3">Uncharacterized protein</fullName>
    </submittedName>
</protein>
<proteinExistence type="predicted"/>
<evidence type="ECO:0000313" key="2">
    <source>
        <dbReference type="EMBL" id="EKX48238.1"/>
    </source>
</evidence>
<dbReference type="RefSeq" id="XP_005835218.1">
    <property type="nucleotide sequence ID" value="XM_005835161.1"/>
</dbReference>
<dbReference type="Proteomes" id="UP000011087">
    <property type="component" value="Unassembled WGS sequence"/>
</dbReference>
<name>L1JI84_GUITC</name>
<dbReference type="GeneID" id="17305065"/>
<feature type="region of interest" description="Disordered" evidence="1">
    <location>
        <begin position="36"/>
        <end position="55"/>
    </location>
</feature>
<reference evidence="3" key="3">
    <citation type="submission" date="2015-06" db="UniProtKB">
        <authorList>
            <consortium name="EnsemblProtists"/>
        </authorList>
    </citation>
    <scope>IDENTIFICATION</scope>
</reference>
<dbReference type="KEGG" id="gtt:GUITHDRAFT_151834"/>
<gene>
    <name evidence="2" type="ORF">GUITHDRAFT_151834</name>
</gene>
<dbReference type="EMBL" id="JH992986">
    <property type="protein sequence ID" value="EKX48238.1"/>
    <property type="molecule type" value="Genomic_DNA"/>
</dbReference>
<keyword evidence="4" id="KW-1185">Reference proteome</keyword>
<dbReference type="EnsemblProtists" id="EKX48238">
    <property type="protein sequence ID" value="EKX48238"/>
    <property type="gene ID" value="GUITHDRAFT_151834"/>
</dbReference>
<feature type="region of interest" description="Disordered" evidence="1">
    <location>
        <begin position="1"/>
        <end position="25"/>
    </location>
</feature>
<reference evidence="4" key="2">
    <citation type="submission" date="2012-11" db="EMBL/GenBank/DDBJ databases">
        <authorList>
            <person name="Kuo A."/>
            <person name="Curtis B.A."/>
            <person name="Tanifuji G."/>
            <person name="Burki F."/>
            <person name="Gruber A."/>
            <person name="Irimia M."/>
            <person name="Maruyama S."/>
            <person name="Arias M.C."/>
            <person name="Ball S.G."/>
            <person name="Gile G.H."/>
            <person name="Hirakawa Y."/>
            <person name="Hopkins J.F."/>
            <person name="Rensing S.A."/>
            <person name="Schmutz J."/>
            <person name="Symeonidi A."/>
            <person name="Elias M."/>
            <person name="Eveleigh R.J."/>
            <person name="Herman E.K."/>
            <person name="Klute M.J."/>
            <person name="Nakayama T."/>
            <person name="Obornik M."/>
            <person name="Reyes-Prieto A."/>
            <person name="Armbrust E.V."/>
            <person name="Aves S.J."/>
            <person name="Beiko R.G."/>
            <person name="Coutinho P."/>
            <person name="Dacks J.B."/>
            <person name="Durnford D.G."/>
            <person name="Fast N.M."/>
            <person name="Green B.R."/>
            <person name="Grisdale C."/>
            <person name="Hempe F."/>
            <person name="Henrissat B."/>
            <person name="Hoppner M.P."/>
            <person name="Ishida K.-I."/>
            <person name="Kim E."/>
            <person name="Koreny L."/>
            <person name="Kroth P.G."/>
            <person name="Liu Y."/>
            <person name="Malik S.-B."/>
            <person name="Maier U.G."/>
            <person name="McRose D."/>
            <person name="Mock T."/>
            <person name="Neilson J.A."/>
            <person name="Onodera N.T."/>
            <person name="Poole A.M."/>
            <person name="Pritham E.J."/>
            <person name="Richards T.A."/>
            <person name="Rocap G."/>
            <person name="Roy S.W."/>
            <person name="Sarai C."/>
            <person name="Schaack S."/>
            <person name="Shirato S."/>
            <person name="Slamovits C.H."/>
            <person name="Spencer D.F."/>
            <person name="Suzuki S."/>
            <person name="Worden A.Z."/>
            <person name="Zauner S."/>
            <person name="Barry K."/>
            <person name="Bell C."/>
            <person name="Bharti A.K."/>
            <person name="Crow J.A."/>
            <person name="Grimwood J."/>
            <person name="Kramer R."/>
            <person name="Lindquist E."/>
            <person name="Lucas S."/>
            <person name="Salamov A."/>
            <person name="McFadden G.I."/>
            <person name="Lane C.E."/>
            <person name="Keeling P.J."/>
            <person name="Gray M.W."/>
            <person name="Grigoriev I.V."/>
            <person name="Archibald J.M."/>
        </authorList>
    </citation>
    <scope>NUCLEOTIDE SEQUENCE</scope>
    <source>
        <strain evidence="4">CCMP2712</strain>
    </source>
</reference>
<dbReference type="HOGENOM" id="CLU_3036442_0_0_1"/>
<evidence type="ECO:0000313" key="3">
    <source>
        <dbReference type="EnsemblProtists" id="EKX48238"/>
    </source>
</evidence>
<organism evidence="2">
    <name type="scientific">Guillardia theta (strain CCMP2712)</name>
    <name type="common">Cryptophyte</name>
    <dbReference type="NCBI Taxonomy" id="905079"/>
    <lineage>
        <taxon>Eukaryota</taxon>
        <taxon>Cryptophyceae</taxon>
        <taxon>Pyrenomonadales</taxon>
        <taxon>Geminigeraceae</taxon>
        <taxon>Guillardia</taxon>
    </lineage>
</organism>